<dbReference type="InterPro" id="IPR058540">
    <property type="entry name" value="Ig_TPPC8_3rd"/>
</dbReference>
<feature type="domain" description="TPPC8 C-terminal Ig-like" evidence="2">
    <location>
        <begin position="1099"/>
        <end position="1218"/>
    </location>
</feature>
<dbReference type="Pfam" id="PF24545">
    <property type="entry name" value="Ig_TPPC8_1st"/>
    <property type="match status" value="1"/>
</dbReference>
<feature type="domain" description="TPPC8 first Ig-like" evidence="3">
    <location>
        <begin position="544"/>
        <end position="661"/>
    </location>
</feature>
<dbReference type="Pfam" id="PF24546">
    <property type="entry name" value="Ig_TPPC8_3rd"/>
    <property type="match status" value="1"/>
</dbReference>
<evidence type="ECO:0000259" key="4">
    <source>
        <dbReference type="Pfam" id="PF24546"/>
    </source>
</evidence>
<sequence>LLPQGLNQTEVNGNPSVLKPQITSPHGEKLSPNDHEKIRAFVEDFVSRILVPWTETTIRLLNEQTSHRLRKTRGFFSVTRKLFSQTNLNDSTTPSLVSSQSDSSVSLLDSSSNTSNSSSLTSSYPDDAPEQQMRRLADLLFLFQQYESAHQIYDLLKKDFKQRSAWLHYAGTQEMSAMSTYLQGAVSQRQYPQHQMDDAIITYVTKCKNLDLALRAVLLHTEALKSRELFAEMAVCFIRLADIHGYLTGGLLLEQAAFCSLRGKRPQLRHFAMRLALAGVRFARAKQPHLSARSFSLALEILSPSKSFEIGWTLALDHINENLARQQVLLNQPKEALESLWHLLSPGSSQLEPVQTRFLREFLTILNQVKSSDNLNPEWPELRLPVFDKQHIKVMLGTPVRKTDEDTPIEARGTAFSDDEHDDAEDFRIYTTQRATLPHNFTSQLFPTLVSPTDIPAWMVAKDSSTLETWTHCSSDRVKHPGEDFIRHLYSRPSYPLPRQAIFRRLRSLISLQSGYELSGEMTDYCLVTWTANTSTRQKYRKRHHSHCIPIGELVTAQIPLHNTWKVPLVLTDLHLLWKAKFKHDGSSESEIVITNEDASGEKLRETKTFVQTSVVSEFYMLPGDRKVVELALQPRKCVDDIQITGVAFKLDITSPRQPSPSDLPSPVAPNFQSINASLELLSLTPQLDVSVTAPDSIRDPLISSNVTGGNLPGSGVESSSRVQGKVHFLKSVSTDPRFHWSVVQPRGLLKAYFGGFPQSLFEGEIYSNTLTLTNASSSALSNLQVATSWPSFFILSNTIPAIVTSLISNRPLEAGQSRMEQFWMRGPTALTRKITTLERENGPLITHTLPAPTRQLHVVFGYNVLSEPTSLRFLQHEASVHLLPSIQFTATCVRTQGSDVESLIVTMRCKNVSLQHTFNVFQLACLDDSWDLQLISPKDLASTQNGLLVQPAQEMTLCIRANRQKAPLKTLSFSNIVLDSAFAKIDPMVAPHSQFFKMTAQAAQIAAIKNDVDKLSPEAPETDLQPKNFYLLALWRNVDMALIDTNSTENQRIGQSHIRVVYAHASRVHQPPSGNNLAQMLASIPSLLPLSSLLRLRLHHPPQIVHKFSPDFEYELIPGLSSCTKASAMATIPVTVEIYNASSCPVTARLSTNEDAGNRSQVPSQPGGYHKNAISPLPRVLWTGASVQQISLEPGQTHKLTMSARVACPGVYEVNAFCLKASTQSTASNLPSRPHDNDYGIGKGESNERETVAKSGASVTAAPFVRQLCDFSSLVVVMAAT</sequence>
<feature type="region of interest" description="Disordered" evidence="1">
    <location>
        <begin position="1"/>
        <end position="33"/>
    </location>
</feature>
<feature type="non-terminal residue" evidence="5">
    <location>
        <position position="1"/>
    </location>
</feature>
<evidence type="ECO:0000259" key="2">
    <source>
        <dbReference type="Pfam" id="PF24542"/>
    </source>
</evidence>
<gene>
    <name evidence="5" type="ORF">WMSIL1_LOCUS6571</name>
</gene>
<proteinExistence type="predicted"/>
<feature type="compositionally biased region" description="Low complexity" evidence="1">
    <location>
        <begin position="91"/>
        <end position="123"/>
    </location>
</feature>
<feature type="region of interest" description="Disordered" evidence="1">
    <location>
        <begin position="89"/>
        <end position="127"/>
    </location>
</feature>
<dbReference type="EMBL" id="CABIJS010000222">
    <property type="protein sequence ID" value="VUZ46640.1"/>
    <property type="molecule type" value="Genomic_DNA"/>
</dbReference>
<dbReference type="InterPro" id="IPR024420">
    <property type="entry name" value="TRAPP_III_complex_Trs85"/>
</dbReference>
<organism evidence="5 6">
    <name type="scientific">Hymenolepis diminuta</name>
    <name type="common">Rat tapeworm</name>
    <dbReference type="NCBI Taxonomy" id="6216"/>
    <lineage>
        <taxon>Eukaryota</taxon>
        <taxon>Metazoa</taxon>
        <taxon>Spiralia</taxon>
        <taxon>Lophotrochozoa</taxon>
        <taxon>Platyhelminthes</taxon>
        <taxon>Cestoda</taxon>
        <taxon>Eucestoda</taxon>
        <taxon>Cyclophyllidea</taxon>
        <taxon>Hymenolepididae</taxon>
        <taxon>Hymenolepis</taxon>
    </lineage>
</organism>
<evidence type="ECO:0000259" key="3">
    <source>
        <dbReference type="Pfam" id="PF24545"/>
    </source>
</evidence>
<dbReference type="PANTHER" id="PTHR12975:SF6">
    <property type="entry name" value="TRAFFICKING PROTEIN PARTICLE COMPLEX SUBUNIT 8"/>
    <property type="match status" value="1"/>
</dbReference>
<protein>
    <submittedName>
        <fullName evidence="5">Uncharacterized protein</fullName>
    </submittedName>
</protein>
<keyword evidence="6" id="KW-1185">Reference proteome</keyword>
<feature type="compositionally biased region" description="Polar residues" evidence="1">
    <location>
        <begin position="1"/>
        <end position="15"/>
    </location>
</feature>
<feature type="region of interest" description="Disordered" evidence="1">
    <location>
        <begin position="1227"/>
        <end position="1250"/>
    </location>
</feature>
<evidence type="ECO:0000313" key="5">
    <source>
        <dbReference type="EMBL" id="VUZ46640.1"/>
    </source>
</evidence>
<feature type="domain" description="TPPC8 third Ig-like" evidence="4">
    <location>
        <begin position="881"/>
        <end position="1059"/>
    </location>
</feature>
<evidence type="ECO:0000313" key="6">
    <source>
        <dbReference type="Proteomes" id="UP000321570"/>
    </source>
</evidence>
<dbReference type="GO" id="GO:1990072">
    <property type="term" value="C:TRAPPIII protein complex"/>
    <property type="evidence" value="ECO:0007669"/>
    <property type="project" value="TreeGrafter"/>
</dbReference>
<dbReference type="Pfam" id="PF24542">
    <property type="entry name" value="Ig_TPPC8_C"/>
    <property type="match status" value="1"/>
</dbReference>
<evidence type="ECO:0000256" key="1">
    <source>
        <dbReference type="SAM" id="MobiDB-lite"/>
    </source>
</evidence>
<accession>A0A564YHE6</accession>
<dbReference type="Pfam" id="PF12739">
    <property type="entry name" value="TRAPPC-Trs85"/>
    <property type="match status" value="1"/>
</dbReference>
<dbReference type="PANTHER" id="PTHR12975">
    <property type="entry name" value="TRANSPORT PROTEIN TRAPP"/>
    <property type="match status" value="1"/>
</dbReference>
<dbReference type="Proteomes" id="UP000321570">
    <property type="component" value="Unassembled WGS sequence"/>
</dbReference>
<reference evidence="5 6" key="1">
    <citation type="submission" date="2019-07" db="EMBL/GenBank/DDBJ databases">
        <authorList>
            <person name="Jastrzebski P J."/>
            <person name="Paukszto L."/>
            <person name="Jastrzebski P J."/>
        </authorList>
    </citation>
    <scope>NUCLEOTIDE SEQUENCE [LARGE SCALE GENOMIC DNA]</scope>
    <source>
        <strain evidence="5 6">WMS-il1</strain>
    </source>
</reference>
<dbReference type="InterPro" id="IPR057651">
    <property type="entry name" value="Ig_TPPC8_C"/>
</dbReference>
<name>A0A564YHE6_HYMDI</name>
<dbReference type="InterPro" id="IPR058541">
    <property type="entry name" value="Ig_TPPC8_1st"/>
</dbReference>